<keyword evidence="1" id="KW-0813">Transport</keyword>
<dbReference type="EMBL" id="CP115668">
    <property type="protein sequence ID" value="WCC80792.1"/>
    <property type="molecule type" value="Genomic_DNA"/>
</dbReference>
<organism evidence="6 7">
    <name type="scientific">Cutibacterium equinum</name>
    <dbReference type="NCBI Taxonomy" id="3016342"/>
    <lineage>
        <taxon>Bacteria</taxon>
        <taxon>Bacillati</taxon>
        <taxon>Actinomycetota</taxon>
        <taxon>Actinomycetes</taxon>
        <taxon>Propionibacteriales</taxon>
        <taxon>Propionibacteriaceae</taxon>
        <taxon>Cutibacterium</taxon>
    </lineage>
</organism>
<dbReference type="InterPro" id="IPR015854">
    <property type="entry name" value="ABC_transpr_LolD-like"/>
</dbReference>
<dbReference type="Gene3D" id="3.40.50.300">
    <property type="entry name" value="P-loop containing nucleotide triphosphate hydrolases"/>
    <property type="match status" value="1"/>
</dbReference>
<accession>A0ABY7R2F2</accession>
<dbReference type="CDD" id="cd03255">
    <property type="entry name" value="ABC_MJ0796_LolCDE_FtsE"/>
    <property type="match status" value="1"/>
</dbReference>
<dbReference type="InterPro" id="IPR027417">
    <property type="entry name" value="P-loop_NTPase"/>
</dbReference>
<keyword evidence="7" id="KW-1185">Reference proteome</keyword>
<protein>
    <submittedName>
        <fullName evidence="6">ABC transporter ATP-binding protein</fullName>
    </submittedName>
</protein>
<reference evidence="6 7" key="2">
    <citation type="submission" date="2023-06" db="EMBL/GenBank/DDBJ databases">
        <title>The Gram-positive Non-spore-bearing Anaerobic Bacilli of Human Feces.</title>
        <authorList>
            <person name="Eggerth A.H."/>
        </authorList>
    </citation>
    <scope>NUCLEOTIDE SEQUENCE [LARGE SCALE GENOMIC DNA]</scope>
    <source>
        <strain evidence="6 7">CBA3108</strain>
    </source>
</reference>
<dbReference type="SUPFAM" id="SSF52540">
    <property type="entry name" value="P-loop containing nucleoside triphosphate hydrolases"/>
    <property type="match status" value="1"/>
</dbReference>
<dbReference type="PANTHER" id="PTHR24220:SF685">
    <property type="entry name" value="ABC TRANSPORTER RELATED"/>
    <property type="match status" value="1"/>
</dbReference>
<dbReference type="SMART" id="SM00382">
    <property type="entry name" value="AAA"/>
    <property type="match status" value="1"/>
</dbReference>
<reference evidence="6 7" key="1">
    <citation type="submission" date="2023-01" db="EMBL/GenBank/DDBJ databases">
        <authorList>
            <person name="Lee S.H."/>
            <person name="Jung H.S."/>
            <person name="Yun J.U."/>
        </authorList>
    </citation>
    <scope>NUCLEOTIDE SEQUENCE [LARGE SCALE GENOMIC DNA]</scope>
    <source>
        <strain evidence="6 7">CBA3108</strain>
    </source>
</reference>
<evidence type="ECO:0000256" key="1">
    <source>
        <dbReference type="ARBA" id="ARBA00022448"/>
    </source>
</evidence>
<keyword evidence="3 6" id="KW-0067">ATP-binding</keyword>
<feature type="domain" description="ABC transporter" evidence="5">
    <location>
        <begin position="2"/>
        <end position="245"/>
    </location>
</feature>
<evidence type="ECO:0000256" key="4">
    <source>
        <dbReference type="SAM" id="MobiDB-lite"/>
    </source>
</evidence>
<dbReference type="GO" id="GO:0005524">
    <property type="term" value="F:ATP binding"/>
    <property type="evidence" value="ECO:0007669"/>
    <property type="project" value="UniProtKB-KW"/>
</dbReference>
<dbReference type="Proteomes" id="UP001212097">
    <property type="component" value="Chromosome"/>
</dbReference>
<evidence type="ECO:0000313" key="6">
    <source>
        <dbReference type="EMBL" id="WCC80792.1"/>
    </source>
</evidence>
<proteinExistence type="predicted"/>
<dbReference type="InterPro" id="IPR017911">
    <property type="entry name" value="MacB-like_ATP-bd"/>
</dbReference>
<evidence type="ECO:0000256" key="3">
    <source>
        <dbReference type="ARBA" id="ARBA00022840"/>
    </source>
</evidence>
<dbReference type="RefSeq" id="WP_271418971.1">
    <property type="nucleotide sequence ID" value="NZ_CP115668.1"/>
</dbReference>
<evidence type="ECO:0000313" key="7">
    <source>
        <dbReference type="Proteomes" id="UP001212097"/>
    </source>
</evidence>
<dbReference type="PROSITE" id="PS50893">
    <property type="entry name" value="ABC_TRANSPORTER_2"/>
    <property type="match status" value="1"/>
</dbReference>
<name>A0ABY7R2F2_9ACTN</name>
<evidence type="ECO:0000259" key="5">
    <source>
        <dbReference type="PROSITE" id="PS50893"/>
    </source>
</evidence>
<dbReference type="InterPro" id="IPR003439">
    <property type="entry name" value="ABC_transporter-like_ATP-bd"/>
</dbReference>
<gene>
    <name evidence="6" type="ORF">O6R08_04830</name>
</gene>
<dbReference type="PANTHER" id="PTHR24220">
    <property type="entry name" value="IMPORT ATP-BINDING PROTEIN"/>
    <property type="match status" value="1"/>
</dbReference>
<dbReference type="Pfam" id="PF00005">
    <property type="entry name" value="ABC_tran"/>
    <property type="match status" value="1"/>
</dbReference>
<dbReference type="InterPro" id="IPR003593">
    <property type="entry name" value="AAA+_ATPase"/>
</dbReference>
<dbReference type="InterPro" id="IPR017871">
    <property type="entry name" value="ABC_transporter-like_CS"/>
</dbReference>
<sequence>MITLDNVAFTRPDGNRRITALRNVSMRVDNGHVAVITGPSGSGKSSLLAVAATLARPDTGTILIDGIDVTGLDDACATKLRREKIGIVFQQSNLIPSLDAVDQLVMMGELDGAHRSTRDERRERAKELLDAVDLANHMHKRPAQMSGGQRQRVNIARALMNDPSVLVVDEPTSALDSQAGARIIELVATLTREHDTATMLVTHDEKLIDHGSQHLEMLDGHLTQVRGTCEEKPSQHGSASARGRIGA</sequence>
<feature type="region of interest" description="Disordered" evidence="4">
    <location>
        <begin position="228"/>
        <end position="247"/>
    </location>
</feature>
<keyword evidence="2" id="KW-0547">Nucleotide-binding</keyword>
<evidence type="ECO:0000256" key="2">
    <source>
        <dbReference type="ARBA" id="ARBA00022741"/>
    </source>
</evidence>
<dbReference type="PROSITE" id="PS00211">
    <property type="entry name" value="ABC_TRANSPORTER_1"/>
    <property type="match status" value="1"/>
</dbReference>